<dbReference type="InterPro" id="IPR003226">
    <property type="entry name" value="MYG1_exonuclease"/>
</dbReference>
<dbReference type="GO" id="GO:0005737">
    <property type="term" value="C:cytoplasm"/>
    <property type="evidence" value="ECO:0007669"/>
    <property type="project" value="TreeGrafter"/>
</dbReference>
<dbReference type="PANTHER" id="PTHR11215">
    <property type="entry name" value="METAL DEPENDENT HYDROLASE - RELATED"/>
    <property type="match status" value="1"/>
</dbReference>
<evidence type="ECO:0000256" key="1">
    <source>
        <dbReference type="ARBA" id="ARBA00010105"/>
    </source>
</evidence>
<organism evidence="2 3">
    <name type="scientific">Candidatus Nomurabacteria bacterium GW2011_GWF2_43_24</name>
    <dbReference type="NCBI Taxonomy" id="1618778"/>
    <lineage>
        <taxon>Bacteria</taxon>
        <taxon>Candidatus Nomuraibacteriota</taxon>
    </lineage>
</organism>
<evidence type="ECO:0000313" key="3">
    <source>
        <dbReference type="Proteomes" id="UP000033907"/>
    </source>
</evidence>
<dbReference type="PANTHER" id="PTHR11215:SF1">
    <property type="entry name" value="MYG1 EXONUCLEASE"/>
    <property type="match status" value="1"/>
</dbReference>
<dbReference type="GO" id="GO:0016787">
    <property type="term" value="F:hydrolase activity"/>
    <property type="evidence" value="ECO:0007669"/>
    <property type="project" value="UniProtKB-KW"/>
</dbReference>
<evidence type="ECO:0000313" key="2">
    <source>
        <dbReference type="EMBL" id="KKT11815.1"/>
    </source>
</evidence>
<dbReference type="AlphaFoldDB" id="A0A0G1EPA5"/>
<keyword evidence="2" id="KW-0378">Hydrolase</keyword>
<comment type="similarity">
    <text evidence="1">Belongs to the MYG1 family.</text>
</comment>
<accession>A0A0G1EPA5</accession>
<reference evidence="2 3" key="1">
    <citation type="journal article" date="2015" name="Nature">
        <title>rRNA introns, odd ribosomes, and small enigmatic genomes across a large radiation of phyla.</title>
        <authorList>
            <person name="Brown C.T."/>
            <person name="Hug L.A."/>
            <person name="Thomas B.C."/>
            <person name="Sharon I."/>
            <person name="Castelle C.J."/>
            <person name="Singh A."/>
            <person name="Wilkins M.J."/>
            <person name="Williams K.H."/>
            <person name="Banfield J.F."/>
        </authorList>
    </citation>
    <scope>NUCLEOTIDE SEQUENCE [LARGE SCALE GENOMIC DNA]</scope>
</reference>
<protein>
    <submittedName>
        <fullName evidence="2">Metal-dependent protein hydrolase</fullName>
    </submittedName>
</protein>
<proteinExistence type="inferred from homology"/>
<sequence>MTKDNIKNRVTSNGTNKTKKLITHDGSFHTDDIFACAALILYLEKVNNDFSAQGGPASGWEIIRTRDEEIIKNGDYIFDVGGFYNEEKNRFDHHQVGGAGKRPVLSGVEGNSDIEYSSFGLVWKKFGAKICGGEKAANLLDKRLVAPIDAFDNGCDLVANKYKDVSPFFIQHVFFAMEPTWREDSDINEAFTKSVTLAREILSREIIQVADALLAEDSVLAVYENAADKRILVLDRNYPFQYVLNNLPEPLFVVYPRKDGSWGAKAVRSDPKTFNNRKNFPAAWGGLRDAELGKVAGVPDAVFCHRGLFMAVAKSKEGAIALAHKALVESS</sequence>
<dbReference type="Pfam" id="PF03690">
    <property type="entry name" value="MYG1_exonuc"/>
    <property type="match status" value="1"/>
</dbReference>
<comment type="caution">
    <text evidence="2">The sequence shown here is derived from an EMBL/GenBank/DDBJ whole genome shotgun (WGS) entry which is preliminary data.</text>
</comment>
<gene>
    <name evidence="2" type="ORF">UV91_C0001G0027</name>
</gene>
<dbReference type="Proteomes" id="UP000033907">
    <property type="component" value="Unassembled WGS sequence"/>
</dbReference>
<dbReference type="EMBL" id="LCGH01000001">
    <property type="protein sequence ID" value="KKT11815.1"/>
    <property type="molecule type" value="Genomic_DNA"/>
</dbReference>
<name>A0A0G1EPA5_9BACT</name>